<sequence length="150" mass="16289">MTEILQQLKLLIIVGIIILIGQRIGYGIDIVSAIPGMLIVIVIAQLALIIKKLLPKVKFPAFAWATLISLLLSMPFMPTAQWFLGITNNVNFLGTTTPILAFAGLSVGNKLDVLKKMSWKIVIVAICVFIGTFFGSAIISQIVLKIQGII</sequence>
<accession>A0A1M6IHY6</accession>
<proteinExistence type="predicted"/>
<organism evidence="2 3">
    <name type="scientific">Dethiosulfatibacter aminovorans DSM 17477</name>
    <dbReference type="NCBI Taxonomy" id="1121476"/>
    <lineage>
        <taxon>Bacteria</taxon>
        <taxon>Bacillati</taxon>
        <taxon>Bacillota</taxon>
        <taxon>Tissierellia</taxon>
        <taxon>Dethiosulfatibacter</taxon>
    </lineage>
</organism>
<dbReference type="AlphaFoldDB" id="A0A1M6IHY6"/>
<protein>
    <recommendedName>
        <fullName evidence="4">DUF340 domain-containing protein</fullName>
    </recommendedName>
</protein>
<keyword evidence="1" id="KW-0472">Membrane</keyword>
<dbReference type="Proteomes" id="UP000184052">
    <property type="component" value="Unassembled WGS sequence"/>
</dbReference>
<evidence type="ECO:0000313" key="2">
    <source>
        <dbReference type="EMBL" id="SHJ34055.1"/>
    </source>
</evidence>
<evidence type="ECO:0000256" key="1">
    <source>
        <dbReference type="SAM" id="Phobius"/>
    </source>
</evidence>
<feature type="transmembrane region" description="Helical" evidence="1">
    <location>
        <begin position="90"/>
        <end position="109"/>
    </location>
</feature>
<dbReference type="OrthoDB" id="6443879at2"/>
<feature type="transmembrane region" description="Helical" evidence="1">
    <location>
        <begin position="30"/>
        <end position="50"/>
    </location>
</feature>
<dbReference type="RefSeq" id="WP_073049760.1">
    <property type="nucleotide sequence ID" value="NZ_FQZL01000017.1"/>
</dbReference>
<reference evidence="2 3" key="1">
    <citation type="submission" date="2016-11" db="EMBL/GenBank/DDBJ databases">
        <authorList>
            <person name="Jaros S."/>
            <person name="Januszkiewicz K."/>
            <person name="Wedrychowicz H."/>
        </authorList>
    </citation>
    <scope>NUCLEOTIDE SEQUENCE [LARGE SCALE GENOMIC DNA]</scope>
    <source>
        <strain evidence="2 3">DSM 17477</strain>
    </source>
</reference>
<gene>
    <name evidence="2" type="ORF">SAMN02745751_02336</name>
</gene>
<name>A0A1M6IHY6_9FIRM</name>
<keyword evidence="1" id="KW-0812">Transmembrane</keyword>
<feature type="transmembrane region" description="Helical" evidence="1">
    <location>
        <begin position="62"/>
        <end position="84"/>
    </location>
</feature>
<evidence type="ECO:0000313" key="3">
    <source>
        <dbReference type="Proteomes" id="UP000184052"/>
    </source>
</evidence>
<keyword evidence="3" id="KW-1185">Reference proteome</keyword>
<feature type="transmembrane region" description="Helical" evidence="1">
    <location>
        <begin position="7"/>
        <end position="24"/>
    </location>
</feature>
<keyword evidence="1" id="KW-1133">Transmembrane helix</keyword>
<feature type="transmembrane region" description="Helical" evidence="1">
    <location>
        <begin position="121"/>
        <end position="144"/>
    </location>
</feature>
<dbReference type="STRING" id="1121476.SAMN02745751_02336"/>
<dbReference type="EMBL" id="FQZL01000017">
    <property type="protein sequence ID" value="SHJ34055.1"/>
    <property type="molecule type" value="Genomic_DNA"/>
</dbReference>
<evidence type="ECO:0008006" key="4">
    <source>
        <dbReference type="Google" id="ProtNLM"/>
    </source>
</evidence>